<reference evidence="2" key="1">
    <citation type="submission" date="2013-07" db="EMBL/GenBank/DDBJ databases">
        <title>Sub-species coevolution in mutualistic symbiosis.</title>
        <authorList>
            <person name="Murfin K."/>
            <person name="Klassen J."/>
            <person name="Lee M."/>
            <person name="Forst S."/>
            <person name="Stock P."/>
            <person name="Goodrich-Blair H."/>
        </authorList>
    </citation>
    <scope>NUCLEOTIDE SEQUENCE [LARGE SCALE GENOMIC DNA]</scope>
    <source>
        <strain evidence="2">Puntauvense</strain>
    </source>
</reference>
<comment type="caution">
    <text evidence="2">The sequence shown here is derived from an EMBL/GenBank/DDBJ whole genome shotgun (WGS) entry which is preliminary data.</text>
</comment>
<organism evidence="2">
    <name type="scientific">Xenorhabdus bovienii str. puntauvense</name>
    <dbReference type="NCBI Taxonomy" id="1398201"/>
    <lineage>
        <taxon>Bacteria</taxon>
        <taxon>Pseudomonadati</taxon>
        <taxon>Pseudomonadota</taxon>
        <taxon>Gammaproteobacteria</taxon>
        <taxon>Enterobacterales</taxon>
        <taxon>Morganellaceae</taxon>
        <taxon>Xenorhabdus</taxon>
    </lineage>
</organism>
<dbReference type="HOGENOM" id="CLU_103066_3_0_6"/>
<protein>
    <recommendedName>
        <fullName evidence="1">Cupin type-2 domain-containing protein</fullName>
    </recommendedName>
</protein>
<dbReference type="Gene3D" id="2.60.120.10">
    <property type="entry name" value="Jelly Rolls"/>
    <property type="match status" value="1"/>
</dbReference>
<dbReference type="InterPro" id="IPR053146">
    <property type="entry name" value="QDO-like"/>
</dbReference>
<dbReference type="InterPro" id="IPR011051">
    <property type="entry name" value="RmlC_Cupin_sf"/>
</dbReference>
<accession>A0A077MZM1</accession>
<dbReference type="SUPFAM" id="SSF51182">
    <property type="entry name" value="RmlC-like cupins"/>
    <property type="match status" value="1"/>
</dbReference>
<dbReference type="RefSeq" id="WP_051862882.1">
    <property type="nucleotide sequence ID" value="NZ_CAWLWN010000103.1"/>
</dbReference>
<dbReference type="AlphaFoldDB" id="A0A077MZM1"/>
<evidence type="ECO:0000259" key="1">
    <source>
        <dbReference type="Pfam" id="PF07883"/>
    </source>
</evidence>
<evidence type="ECO:0000313" key="2">
    <source>
        <dbReference type="EMBL" id="CDG95261.1"/>
    </source>
</evidence>
<dbReference type="InterPro" id="IPR013096">
    <property type="entry name" value="Cupin_2"/>
</dbReference>
<dbReference type="PANTHER" id="PTHR36440:SF1">
    <property type="entry name" value="PUTATIVE (AFU_ORTHOLOGUE AFUA_8G07350)-RELATED"/>
    <property type="match status" value="1"/>
</dbReference>
<gene>
    <name evidence="2" type="ORF">XBP1_1130008</name>
</gene>
<name>A0A077MZM1_XENBV</name>
<dbReference type="Pfam" id="PF07883">
    <property type="entry name" value="Cupin_2"/>
    <property type="match status" value="1"/>
</dbReference>
<dbReference type="PANTHER" id="PTHR36440">
    <property type="entry name" value="PUTATIVE (AFU_ORTHOLOGUE AFUA_8G07350)-RELATED"/>
    <property type="match status" value="1"/>
</dbReference>
<proteinExistence type="predicted"/>
<feature type="domain" description="Cupin type-2" evidence="1">
    <location>
        <begin position="43"/>
        <end position="110"/>
    </location>
</feature>
<sequence length="182" mass="20599">MHNELLKFSHKSAKEGQWLLSEGNFYRVIATGAETNSRYSLVEVIVEPGKGAPFHFHKLEEEAFFILEGEMVFYTQTETMYGKQGAFLNFSVGQIRGFRNETDENTRMLIMLSPPGMEQMFFEDGKAIDAPIDLNTTFVENIGQPVTCPEIAGRYGIESVPLPLPEKKDNRLKLRKRSSSVA</sequence>
<dbReference type="InterPro" id="IPR014710">
    <property type="entry name" value="RmlC-like_jellyroll"/>
</dbReference>
<dbReference type="Proteomes" id="UP000028511">
    <property type="component" value="Unassembled WGS sequence"/>
</dbReference>
<dbReference type="EMBL" id="CBSW010000017">
    <property type="protein sequence ID" value="CDG95261.1"/>
    <property type="molecule type" value="Genomic_DNA"/>
</dbReference>